<name>A0ABY4KVI8_9PSED</name>
<feature type="region of interest" description="Disordered" evidence="1">
    <location>
        <begin position="35"/>
        <end position="127"/>
    </location>
</feature>
<feature type="compositionally biased region" description="Basic and acidic residues" evidence="1">
    <location>
        <begin position="74"/>
        <end position="86"/>
    </location>
</feature>
<feature type="compositionally biased region" description="Basic residues" evidence="1">
    <location>
        <begin position="116"/>
        <end position="127"/>
    </location>
</feature>
<feature type="compositionally biased region" description="Low complexity" evidence="1">
    <location>
        <begin position="57"/>
        <end position="72"/>
    </location>
</feature>
<keyword evidence="3" id="KW-1185">Reference proteome</keyword>
<evidence type="ECO:0000313" key="3">
    <source>
        <dbReference type="Proteomes" id="UP000831189"/>
    </source>
</evidence>
<feature type="compositionally biased region" description="Low complexity" evidence="1">
    <location>
        <begin position="87"/>
        <end position="96"/>
    </location>
</feature>
<organism evidence="2 3">
    <name type="scientific">Pseudomonas knackmussii</name>
    <dbReference type="NCBI Taxonomy" id="65741"/>
    <lineage>
        <taxon>Bacteria</taxon>
        <taxon>Pseudomonadati</taxon>
        <taxon>Pseudomonadota</taxon>
        <taxon>Gammaproteobacteria</taxon>
        <taxon>Pseudomonadales</taxon>
        <taxon>Pseudomonadaceae</taxon>
        <taxon>Pseudomonas</taxon>
    </lineage>
</organism>
<feature type="compositionally biased region" description="Basic and acidic residues" evidence="1">
    <location>
        <begin position="35"/>
        <end position="49"/>
    </location>
</feature>
<accession>A0ABY4KVI8</accession>
<evidence type="ECO:0000313" key="2">
    <source>
        <dbReference type="EMBL" id="UPQ84694.1"/>
    </source>
</evidence>
<dbReference type="InterPro" id="IPR021327">
    <property type="entry name" value="DUF2934"/>
</dbReference>
<sequence>MTKNEARIRELAYDIWVSEGRPHGEDARHWEMARKLAEAESGKPTEKPASRARKTATKPTDATPAAKPAKSAKTAKDAKDPKDVKPAKAAAAAKGSAEPKAKAGTEAAEGTPAGVKKTRAPRTKKES</sequence>
<evidence type="ECO:0000256" key="1">
    <source>
        <dbReference type="SAM" id="MobiDB-lite"/>
    </source>
</evidence>
<feature type="compositionally biased region" description="Low complexity" evidence="1">
    <location>
        <begin position="104"/>
        <end position="114"/>
    </location>
</feature>
<gene>
    <name evidence="2" type="ORF">M0M42_10060</name>
</gene>
<dbReference type="EMBL" id="CP096208">
    <property type="protein sequence ID" value="UPQ84694.1"/>
    <property type="molecule type" value="Genomic_DNA"/>
</dbReference>
<protein>
    <submittedName>
        <fullName evidence="2">DUF2934 domain-containing protein</fullName>
    </submittedName>
</protein>
<proteinExistence type="predicted"/>
<dbReference type="Proteomes" id="UP000831189">
    <property type="component" value="Chromosome"/>
</dbReference>
<dbReference type="Pfam" id="PF11154">
    <property type="entry name" value="DUF2934"/>
    <property type="match status" value="1"/>
</dbReference>
<reference evidence="2 3" key="1">
    <citation type="submission" date="2022-04" db="EMBL/GenBank/DDBJ databases">
        <title>Pseudomonas knackmussii B09-2.</title>
        <authorList>
            <person name="Deng Y."/>
        </authorList>
    </citation>
    <scope>NUCLEOTIDE SEQUENCE [LARGE SCALE GENOMIC DNA]</scope>
    <source>
        <strain evidence="2 3">B09-2</strain>
    </source>
</reference>